<dbReference type="OrthoDB" id="5242066at2"/>
<sequence>MANQPWSDDDSVHGRIVVVTDNPISQSILAIASTVERETVLLTDKPLDWFRANPLTVRDAVVFCDHDEPDAAQMRDLVLDGPASYVGMVGSRGRAAGVFEEYAARNTPAEKLARLQMPVGLNLGGRSGPEMALSIVAHIVATSYGRAGGPMKEPAT</sequence>
<reference evidence="2 3" key="1">
    <citation type="submission" date="2018-03" db="EMBL/GenBank/DDBJ databases">
        <title>Genomic Encyclopedia of Archaeal and Bacterial Type Strains, Phase II (KMG-II): from individual species to whole genera.</title>
        <authorList>
            <person name="Goeker M."/>
        </authorList>
    </citation>
    <scope>NUCLEOTIDE SEQUENCE [LARGE SCALE GENOMIC DNA]</scope>
    <source>
        <strain evidence="2 3">DSM 100065</strain>
    </source>
</reference>
<dbReference type="PANTHER" id="PTHR30388">
    <property type="entry name" value="ALDEHYDE OXIDOREDUCTASE MOLYBDENUM COFACTOR ASSEMBLY PROTEIN"/>
    <property type="match status" value="1"/>
</dbReference>
<comment type="caution">
    <text evidence="2">The sequence shown here is derived from an EMBL/GenBank/DDBJ whole genome shotgun (WGS) entry which is preliminary data.</text>
</comment>
<dbReference type="InterPro" id="IPR052698">
    <property type="entry name" value="MoCofactor_Util/Proc"/>
</dbReference>
<dbReference type="Proteomes" id="UP000237752">
    <property type="component" value="Unassembled WGS sequence"/>
</dbReference>
<evidence type="ECO:0000313" key="2">
    <source>
        <dbReference type="EMBL" id="PRZ42976.1"/>
    </source>
</evidence>
<proteinExistence type="predicted"/>
<evidence type="ECO:0000313" key="3">
    <source>
        <dbReference type="Proteomes" id="UP000237752"/>
    </source>
</evidence>
<feature type="domain" description="XdhC Rossmann" evidence="1">
    <location>
        <begin position="17"/>
        <end position="139"/>
    </location>
</feature>
<keyword evidence="3" id="KW-1185">Reference proteome</keyword>
<dbReference type="Gene3D" id="3.40.50.720">
    <property type="entry name" value="NAD(P)-binding Rossmann-like Domain"/>
    <property type="match status" value="1"/>
</dbReference>
<dbReference type="RefSeq" id="WP_106347969.1">
    <property type="nucleotide sequence ID" value="NZ_PVUE01000003.1"/>
</dbReference>
<accession>A0A2T1A313</accession>
<dbReference type="EMBL" id="PVUE01000003">
    <property type="protein sequence ID" value="PRZ42976.1"/>
    <property type="molecule type" value="Genomic_DNA"/>
</dbReference>
<organism evidence="2 3">
    <name type="scientific">Antricoccus suffuscus</name>
    <dbReference type="NCBI Taxonomy" id="1629062"/>
    <lineage>
        <taxon>Bacteria</taxon>
        <taxon>Bacillati</taxon>
        <taxon>Actinomycetota</taxon>
        <taxon>Actinomycetes</taxon>
        <taxon>Geodermatophilales</taxon>
        <taxon>Antricoccaceae</taxon>
        <taxon>Antricoccus</taxon>
    </lineage>
</organism>
<evidence type="ECO:0000259" key="1">
    <source>
        <dbReference type="Pfam" id="PF13478"/>
    </source>
</evidence>
<dbReference type="AlphaFoldDB" id="A0A2T1A313"/>
<dbReference type="PANTHER" id="PTHR30388:SF6">
    <property type="entry name" value="XANTHINE DEHYDROGENASE SUBUNIT A-RELATED"/>
    <property type="match status" value="1"/>
</dbReference>
<protein>
    <submittedName>
        <fullName evidence="2">XdhC-like protein</fullName>
    </submittedName>
</protein>
<dbReference type="Pfam" id="PF13478">
    <property type="entry name" value="XdhC_C"/>
    <property type="match status" value="1"/>
</dbReference>
<gene>
    <name evidence="2" type="ORF">CLV47_10327</name>
</gene>
<dbReference type="InterPro" id="IPR027051">
    <property type="entry name" value="XdhC_Rossmann_dom"/>
</dbReference>
<name>A0A2T1A313_9ACTN</name>